<keyword evidence="3" id="KW-0805">Transcription regulation</keyword>
<evidence type="ECO:0000313" key="12">
    <source>
        <dbReference type="Proteomes" id="UP000298416"/>
    </source>
</evidence>
<feature type="region of interest" description="Disordered" evidence="8">
    <location>
        <begin position="1"/>
        <end position="23"/>
    </location>
</feature>
<dbReference type="Pfam" id="PF00249">
    <property type="entry name" value="Myb_DNA-binding"/>
    <property type="match status" value="2"/>
</dbReference>
<keyword evidence="6" id="KW-0539">Nucleus</keyword>
<feature type="domain" description="HTH myb-type" evidence="10">
    <location>
        <begin position="68"/>
        <end position="118"/>
    </location>
</feature>
<dbReference type="GO" id="GO:0000976">
    <property type="term" value="F:transcription cis-regulatory region binding"/>
    <property type="evidence" value="ECO:0007669"/>
    <property type="project" value="UniProtKB-ARBA"/>
</dbReference>
<dbReference type="GO" id="GO:0080090">
    <property type="term" value="P:regulation of primary metabolic process"/>
    <property type="evidence" value="ECO:0007669"/>
    <property type="project" value="UniProtKB-ARBA"/>
</dbReference>
<evidence type="ECO:0000256" key="6">
    <source>
        <dbReference type="ARBA" id="ARBA00023242"/>
    </source>
</evidence>
<reference evidence="11" key="1">
    <citation type="submission" date="2018-01" db="EMBL/GenBank/DDBJ databases">
        <authorList>
            <person name="Mao J.F."/>
        </authorList>
    </citation>
    <scope>NUCLEOTIDE SEQUENCE</scope>
    <source>
        <strain evidence="11">Huo1</strain>
        <tissue evidence="11">Leaf</tissue>
    </source>
</reference>
<dbReference type="Proteomes" id="UP000298416">
    <property type="component" value="Unassembled WGS sequence"/>
</dbReference>
<feature type="domain" description="HTH myb-type" evidence="10">
    <location>
        <begin position="11"/>
        <end position="67"/>
    </location>
</feature>
<dbReference type="PROSITE" id="PS50090">
    <property type="entry name" value="MYB_LIKE"/>
    <property type="match status" value="2"/>
</dbReference>
<protein>
    <recommendedName>
        <fullName evidence="13">Myb proto-oncogene protein, plant</fullName>
    </recommendedName>
</protein>
<dbReference type="PANTHER" id="PTHR47994">
    <property type="entry name" value="F14D16.11-RELATED"/>
    <property type="match status" value="1"/>
</dbReference>
<dbReference type="SMART" id="SM00717">
    <property type="entry name" value="SANT"/>
    <property type="match status" value="2"/>
</dbReference>
<evidence type="ECO:0000256" key="5">
    <source>
        <dbReference type="ARBA" id="ARBA00023163"/>
    </source>
</evidence>
<evidence type="ECO:0000256" key="8">
    <source>
        <dbReference type="SAM" id="MobiDB-lite"/>
    </source>
</evidence>
<sequence>MGRPPLKDERNEGLKKGPWTPEEDEKLKDYIDKHGHGSWQLLPRRAGLNRCGKSCRLRWSNYLRPDIKRGNFSPQEIQTIVDLHSSLGNKWAMIASRLPGRTDNEIKNYWNTHLRKKLLRNGIDPQTHQLLTDLNFPPNFNNFPLSSLENLANIRLLGNIIQLLNSNPLPSFSHTTLDGILNPTLQLPSSIANVTFSVDYKPVCNTFQPPEVQQHVTNAEYCLPGLTPATSEISSGNVGHSSICDYSLLNQNYEEFLVDDENNSSFWKDILSESFPSSSL</sequence>
<name>A0A8X8X7G8_SALSN</name>
<evidence type="ECO:0008006" key="13">
    <source>
        <dbReference type="Google" id="ProtNLM"/>
    </source>
</evidence>
<feature type="compositionally biased region" description="Basic and acidic residues" evidence="8">
    <location>
        <begin position="1"/>
        <end position="15"/>
    </location>
</feature>
<keyword evidence="4" id="KW-0238">DNA-binding</keyword>
<evidence type="ECO:0000313" key="11">
    <source>
        <dbReference type="EMBL" id="KAG6407569.1"/>
    </source>
</evidence>
<dbReference type="InterPro" id="IPR001005">
    <property type="entry name" value="SANT/Myb"/>
</dbReference>
<dbReference type="PROSITE" id="PS51294">
    <property type="entry name" value="HTH_MYB"/>
    <property type="match status" value="2"/>
</dbReference>
<comment type="subcellular location">
    <subcellularLocation>
        <location evidence="1">Nucleus</location>
    </subcellularLocation>
</comment>
<organism evidence="11">
    <name type="scientific">Salvia splendens</name>
    <name type="common">Scarlet sage</name>
    <dbReference type="NCBI Taxonomy" id="180675"/>
    <lineage>
        <taxon>Eukaryota</taxon>
        <taxon>Viridiplantae</taxon>
        <taxon>Streptophyta</taxon>
        <taxon>Embryophyta</taxon>
        <taxon>Tracheophyta</taxon>
        <taxon>Spermatophyta</taxon>
        <taxon>Magnoliopsida</taxon>
        <taxon>eudicotyledons</taxon>
        <taxon>Gunneridae</taxon>
        <taxon>Pentapetalae</taxon>
        <taxon>asterids</taxon>
        <taxon>lamiids</taxon>
        <taxon>Lamiales</taxon>
        <taxon>Lamiaceae</taxon>
        <taxon>Nepetoideae</taxon>
        <taxon>Mentheae</taxon>
        <taxon>Salviinae</taxon>
        <taxon>Salvia</taxon>
        <taxon>Salvia subgen. Calosphace</taxon>
        <taxon>core Calosphace</taxon>
    </lineage>
</organism>
<gene>
    <name evidence="11" type="ORF">SASPL_130561</name>
</gene>
<evidence type="ECO:0000256" key="1">
    <source>
        <dbReference type="ARBA" id="ARBA00004123"/>
    </source>
</evidence>
<keyword evidence="5" id="KW-0804">Transcription</keyword>
<evidence type="ECO:0000256" key="3">
    <source>
        <dbReference type="ARBA" id="ARBA00023015"/>
    </source>
</evidence>
<dbReference type="FunFam" id="1.10.10.60:FF:000394">
    <property type="entry name" value="MYB transcription factor"/>
    <property type="match status" value="1"/>
</dbReference>
<evidence type="ECO:0000256" key="2">
    <source>
        <dbReference type="ARBA" id="ARBA00022737"/>
    </source>
</evidence>
<accession>A0A8X8X7G8</accession>
<proteinExistence type="predicted"/>
<keyword evidence="2" id="KW-0677">Repeat</keyword>
<dbReference type="AlphaFoldDB" id="A0A8X8X7G8"/>
<dbReference type="GO" id="GO:0051707">
    <property type="term" value="P:response to other organism"/>
    <property type="evidence" value="ECO:0007669"/>
    <property type="project" value="UniProtKB-ARBA"/>
</dbReference>
<evidence type="ECO:0000259" key="9">
    <source>
        <dbReference type="PROSITE" id="PS50090"/>
    </source>
</evidence>
<dbReference type="OrthoDB" id="2143914at2759"/>
<dbReference type="EMBL" id="PNBA02000011">
    <property type="protein sequence ID" value="KAG6407569.1"/>
    <property type="molecule type" value="Genomic_DNA"/>
</dbReference>
<evidence type="ECO:0000256" key="4">
    <source>
        <dbReference type="ARBA" id="ARBA00023125"/>
    </source>
</evidence>
<comment type="caution">
    <text evidence="11">The sequence shown here is derived from an EMBL/GenBank/DDBJ whole genome shotgun (WGS) entry which is preliminary data.</text>
</comment>
<comment type="function">
    <text evidence="7">Transcription factor.</text>
</comment>
<feature type="domain" description="Myb-like" evidence="9">
    <location>
        <begin position="11"/>
        <end position="63"/>
    </location>
</feature>
<evidence type="ECO:0000259" key="10">
    <source>
        <dbReference type="PROSITE" id="PS51294"/>
    </source>
</evidence>
<dbReference type="CDD" id="cd00167">
    <property type="entry name" value="SANT"/>
    <property type="match status" value="2"/>
</dbReference>
<dbReference type="FunFam" id="1.10.10.60:FF:000001">
    <property type="entry name" value="MYB-related transcription factor"/>
    <property type="match status" value="1"/>
</dbReference>
<dbReference type="InterPro" id="IPR017930">
    <property type="entry name" value="Myb_dom"/>
</dbReference>
<dbReference type="InterPro" id="IPR015495">
    <property type="entry name" value="Myb_TF_plants"/>
</dbReference>
<feature type="domain" description="Myb-like" evidence="9">
    <location>
        <begin position="64"/>
        <end position="114"/>
    </location>
</feature>
<dbReference type="GO" id="GO:0005634">
    <property type="term" value="C:nucleus"/>
    <property type="evidence" value="ECO:0007669"/>
    <property type="project" value="UniProtKB-SubCell"/>
</dbReference>
<dbReference type="PANTHER" id="PTHR47994:SF5">
    <property type="entry name" value="F14D16.11-RELATED"/>
    <property type="match status" value="1"/>
</dbReference>
<evidence type="ECO:0000256" key="7">
    <source>
        <dbReference type="ARBA" id="ARBA00057804"/>
    </source>
</evidence>
<keyword evidence="12" id="KW-1185">Reference proteome</keyword>
<reference evidence="11" key="2">
    <citation type="submission" date="2020-08" db="EMBL/GenBank/DDBJ databases">
        <title>Plant Genome Project.</title>
        <authorList>
            <person name="Zhang R.-G."/>
        </authorList>
    </citation>
    <scope>NUCLEOTIDE SEQUENCE</scope>
    <source>
        <strain evidence="11">Huo1</strain>
        <tissue evidence="11">Leaf</tissue>
    </source>
</reference>